<keyword evidence="3" id="KW-1185">Reference proteome</keyword>
<sequence length="708" mass="77928">MNKKLVERFTAVLLMISGLLWAGDLPAKSIRIYVSVNGSDSNNGSTAGSAMQTIQAAIDKAQSLSLDKQDAVTILLQQGVYYISKPIVISKSLPGGASLTITSEGGEVRISGFRRIERNKIKTGGQYWEIDVSGESSFVSQLKVNERIAPQSVYPDNDWLYFKGVTQKLLKQRKNVNLLSDSAVQTLSVDDNVTKPLKGQYSNLAEIQILNKWHFIRRPVNNVSNAQLSVVGQEMVPYSPWKTGTRYQIVNSTMGMSAGRWMYDKVAHKIYYKPAPDETAGSTAFYIPVTDELLLVRGSGANSLVSNVYISNVTFEGAGFDVSDKGLQPQQAASTYGAAIEVGYARNIQFLNCAFTAISENVLWLNECVYNSLIDGCYFNEFGMGAIRIGEPKPNGNGVKLPVTAFNTVSDCIIQNGGKLNAAGAGIAVFQSHDNKIINNEVSDLYYTGVTVGWTWGKGKSYATGNLIAGNIIHHIGKGVLDDLGGIYMLGNSSGTVIRDNIIHHIYSYDYGGWGIYLDQGSANIKVTGNLVVNTKSGGYFQSILSDNIEVANNIFANADINQLQLAVVTAPVPDTFLSFHDNIIVRKTGKWFYGSWGAKIILFNNNTFYSDARAPEDNSVYVKRYSSPEYRSKFIKVPDLSIFDKDNYVMADISQMMGVLNIKRSFAAGTKDNKWSGKTNSRNGSYYSRFNERMRKTTLFRENQVGL</sequence>
<reference evidence="2 3" key="1">
    <citation type="submission" date="2020-01" db="EMBL/GenBank/DDBJ databases">
        <title>Complete genome sequence of Chitinophaga sp. H33E-04 isolated from quinoa roots.</title>
        <authorList>
            <person name="Weon H.-Y."/>
            <person name="Lee S.A."/>
        </authorList>
    </citation>
    <scope>NUCLEOTIDE SEQUENCE [LARGE SCALE GENOMIC DNA]</scope>
    <source>
        <strain evidence="2 3">H33E-04</strain>
    </source>
</reference>
<dbReference type="InterPro" id="IPR039448">
    <property type="entry name" value="Beta_helix"/>
</dbReference>
<dbReference type="KEGG" id="chih:GWR21_01105"/>
<feature type="domain" description="Right handed beta helix" evidence="1">
    <location>
        <begin position="408"/>
        <end position="556"/>
    </location>
</feature>
<dbReference type="SUPFAM" id="SSF51126">
    <property type="entry name" value="Pectin lyase-like"/>
    <property type="match status" value="1"/>
</dbReference>
<dbReference type="PANTHER" id="PTHR36453">
    <property type="entry name" value="SECRETED PROTEIN-RELATED"/>
    <property type="match status" value="1"/>
</dbReference>
<dbReference type="SMART" id="SM00710">
    <property type="entry name" value="PbH1"/>
    <property type="match status" value="8"/>
</dbReference>
<proteinExistence type="predicted"/>
<dbReference type="Pfam" id="PF13229">
    <property type="entry name" value="Beta_helix"/>
    <property type="match status" value="1"/>
</dbReference>
<dbReference type="AlphaFoldDB" id="A0A6B9Z8P2"/>
<dbReference type="InterPro" id="IPR006626">
    <property type="entry name" value="PbH1"/>
</dbReference>
<gene>
    <name evidence="2" type="ORF">GWR21_01105</name>
</gene>
<evidence type="ECO:0000313" key="2">
    <source>
        <dbReference type="EMBL" id="QHS58239.1"/>
    </source>
</evidence>
<dbReference type="Proteomes" id="UP000476411">
    <property type="component" value="Chromosome"/>
</dbReference>
<accession>A0A6B9Z8P2</accession>
<evidence type="ECO:0000259" key="1">
    <source>
        <dbReference type="Pfam" id="PF13229"/>
    </source>
</evidence>
<dbReference type="PANTHER" id="PTHR36453:SF1">
    <property type="entry name" value="RIGHT HANDED BETA HELIX DOMAIN-CONTAINING PROTEIN"/>
    <property type="match status" value="1"/>
</dbReference>
<protein>
    <submittedName>
        <fullName evidence="2">Right-handed parallel beta-helix repeat-containing protein</fullName>
    </submittedName>
</protein>
<dbReference type="Gene3D" id="2.160.20.10">
    <property type="entry name" value="Single-stranded right-handed beta-helix, Pectin lyase-like"/>
    <property type="match status" value="2"/>
</dbReference>
<dbReference type="EMBL" id="CP048113">
    <property type="protein sequence ID" value="QHS58239.1"/>
    <property type="molecule type" value="Genomic_DNA"/>
</dbReference>
<dbReference type="InterPro" id="IPR011050">
    <property type="entry name" value="Pectin_lyase_fold/virulence"/>
</dbReference>
<dbReference type="RefSeq" id="WP_162329944.1">
    <property type="nucleotide sequence ID" value="NZ_CP048113.1"/>
</dbReference>
<organism evidence="2 3">
    <name type="scientific">Chitinophaga agri</name>
    <dbReference type="NCBI Taxonomy" id="2703787"/>
    <lineage>
        <taxon>Bacteria</taxon>
        <taxon>Pseudomonadati</taxon>
        <taxon>Bacteroidota</taxon>
        <taxon>Chitinophagia</taxon>
        <taxon>Chitinophagales</taxon>
        <taxon>Chitinophagaceae</taxon>
        <taxon>Chitinophaga</taxon>
    </lineage>
</organism>
<evidence type="ECO:0000313" key="3">
    <source>
        <dbReference type="Proteomes" id="UP000476411"/>
    </source>
</evidence>
<dbReference type="InterPro" id="IPR012334">
    <property type="entry name" value="Pectin_lyas_fold"/>
</dbReference>
<name>A0A6B9Z8P2_9BACT</name>